<dbReference type="InterPro" id="IPR000924">
    <property type="entry name" value="Glu/Gln-tRNA-synth"/>
</dbReference>
<keyword evidence="1 7" id="KW-0436">Ligase</keyword>
<dbReference type="InterPro" id="IPR014729">
    <property type="entry name" value="Rossmann-like_a/b/a_fold"/>
</dbReference>
<dbReference type="InterPro" id="IPR020058">
    <property type="entry name" value="Glu/Gln-tRNA-synth_Ib_cat-dom"/>
</dbReference>
<evidence type="ECO:0000256" key="3">
    <source>
        <dbReference type="ARBA" id="ARBA00022741"/>
    </source>
</evidence>
<keyword evidence="5 7" id="KW-0067">ATP-binding</keyword>
<evidence type="ECO:0000313" key="10">
    <source>
        <dbReference type="Proteomes" id="UP000594630"/>
    </source>
</evidence>
<evidence type="ECO:0000259" key="8">
    <source>
        <dbReference type="Pfam" id="PF00749"/>
    </source>
</evidence>
<keyword evidence="3 7" id="KW-0547">Nucleotide-binding</keyword>
<accession>A0A7S9NE48</accession>
<dbReference type="InterPro" id="IPR001412">
    <property type="entry name" value="aa-tRNA-synth_I_CS"/>
</dbReference>
<gene>
    <name evidence="9" type="ORF">CVT06_02700</name>
</gene>
<keyword evidence="2" id="KW-0479">Metal-binding</keyword>
<comment type="similarity">
    <text evidence="7">Belongs to the class-I aminoacyl-tRNA synthetase family.</text>
</comment>
<evidence type="ECO:0000256" key="5">
    <source>
        <dbReference type="ARBA" id="ARBA00022840"/>
    </source>
</evidence>
<dbReference type="InterPro" id="IPR049940">
    <property type="entry name" value="GluQ/Sye"/>
</dbReference>
<dbReference type="PANTHER" id="PTHR43311">
    <property type="entry name" value="GLUTAMATE--TRNA LIGASE"/>
    <property type="match status" value="1"/>
</dbReference>
<dbReference type="Pfam" id="PF00749">
    <property type="entry name" value="tRNA-synt_1c"/>
    <property type="match status" value="1"/>
</dbReference>
<dbReference type="EMBL" id="CP049274">
    <property type="protein sequence ID" value="QPH84062.1"/>
    <property type="molecule type" value="Genomic_DNA"/>
</dbReference>
<dbReference type="PRINTS" id="PR00987">
    <property type="entry name" value="TRNASYNTHGLU"/>
</dbReference>
<feature type="domain" description="Glutamyl/glutaminyl-tRNA synthetase class Ib catalytic" evidence="8">
    <location>
        <begin position="18"/>
        <end position="244"/>
    </location>
</feature>
<keyword evidence="4" id="KW-0862">Zinc</keyword>
<evidence type="ECO:0000313" key="9">
    <source>
        <dbReference type="EMBL" id="QPH84062.1"/>
    </source>
</evidence>
<proteinExistence type="inferred from homology"/>
<sequence length="298" mass="34258">MRLDQEINDYLPPNGGIASRIAPTPSGFLHAGNAYNFILTYLLTRSVSGVLHLRIDDYDLGRYRQEFVQNIFDVLKFLELEYDKGPISVSDFERNFSFKTRSQRYENVLKKLNEIYICECSRTTKNAYINGIYTKICKNKNLEFIKDKTTIRLSVDEGDPLGKLVAEQMGDFVIYKKDFTPAYNFASVIDDEDMGINLVVRGEDLKACTLAQRYLAKRLNFGFYNANFIHHKLLLKDGKKLSKSSKSPPINLKDSPQIYYKILANDLGLDIKSTDKISNLLYEFKLKNIAKNFLQSMS</sequence>
<dbReference type="PROSITE" id="PS00178">
    <property type="entry name" value="AA_TRNA_LIGASE_I"/>
    <property type="match status" value="1"/>
</dbReference>
<dbReference type="PANTHER" id="PTHR43311:SF1">
    <property type="entry name" value="GLUTAMYL-Q TRNA(ASP) SYNTHETASE"/>
    <property type="match status" value="1"/>
</dbReference>
<keyword evidence="7" id="KW-0648">Protein biosynthesis</keyword>
<dbReference type="AlphaFoldDB" id="A0A7S9NE48"/>
<keyword evidence="6 7" id="KW-0030">Aminoacyl-tRNA synthetase</keyword>
<evidence type="ECO:0000256" key="6">
    <source>
        <dbReference type="ARBA" id="ARBA00023146"/>
    </source>
</evidence>
<dbReference type="GO" id="GO:0006424">
    <property type="term" value="P:glutamyl-tRNA aminoacylation"/>
    <property type="evidence" value="ECO:0007669"/>
    <property type="project" value="TreeGrafter"/>
</dbReference>
<dbReference type="RefSeq" id="WP_107792679.1">
    <property type="nucleotide sequence ID" value="NZ_CP049274.1"/>
</dbReference>
<dbReference type="GO" id="GO:0005829">
    <property type="term" value="C:cytosol"/>
    <property type="evidence" value="ECO:0007669"/>
    <property type="project" value="TreeGrafter"/>
</dbReference>
<dbReference type="GO" id="GO:0004818">
    <property type="term" value="F:glutamate-tRNA ligase activity"/>
    <property type="evidence" value="ECO:0007669"/>
    <property type="project" value="TreeGrafter"/>
</dbReference>
<dbReference type="Gene3D" id="3.40.50.620">
    <property type="entry name" value="HUPs"/>
    <property type="match status" value="1"/>
</dbReference>
<evidence type="ECO:0000256" key="4">
    <source>
        <dbReference type="ARBA" id="ARBA00022833"/>
    </source>
</evidence>
<name>A0A7S9NE48_9BACT</name>
<evidence type="ECO:0000256" key="2">
    <source>
        <dbReference type="ARBA" id="ARBA00022723"/>
    </source>
</evidence>
<evidence type="ECO:0000256" key="1">
    <source>
        <dbReference type="ARBA" id="ARBA00022598"/>
    </source>
</evidence>
<protein>
    <recommendedName>
        <fullName evidence="8">Glutamyl/glutaminyl-tRNA synthetase class Ib catalytic domain-containing protein</fullName>
    </recommendedName>
</protein>
<dbReference type="SUPFAM" id="SSF52374">
    <property type="entry name" value="Nucleotidylyl transferase"/>
    <property type="match status" value="1"/>
</dbReference>
<dbReference type="GO" id="GO:0005524">
    <property type="term" value="F:ATP binding"/>
    <property type="evidence" value="ECO:0007669"/>
    <property type="project" value="UniProtKB-KW"/>
</dbReference>
<dbReference type="Proteomes" id="UP000594630">
    <property type="component" value="Chromosome"/>
</dbReference>
<organism evidence="9 10">
    <name type="scientific">Campylobacter concisus</name>
    <dbReference type="NCBI Taxonomy" id="199"/>
    <lineage>
        <taxon>Bacteria</taxon>
        <taxon>Pseudomonadati</taxon>
        <taxon>Campylobacterota</taxon>
        <taxon>Epsilonproteobacteria</taxon>
        <taxon>Campylobacterales</taxon>
        <taxon>Campylobacteraceae</taxon>
        <taxon>Campylobacter</taxon>
    </lineage>
</organism>
<evidence type="ECO:0000256" key="7">
    <source>
        <dbReference type="RuleBase" id="RU363037"/>
    </source>
</evidence>
<reference evidence="9 10" key="1">
    <citation type="journal article" date="2018" name="Emerg. Microbes Infect.">
        <title>Genomic analysis of oral Campylobacter concisus strains identified a potential bacterial molecular marker associated with active Crohn's disease.</title>
        <authorList>
            <person name="Liu F."/>
            <person name="Ma R."/>
            <person name="Tay C.Y.A."/>
            <person name="Octavia S."/>
            <person name="Lan R."/>
            <person name="Chung H.K.L."/>
            <person name="Riordan S.M."/>
            <person name="Grimm M.C."/>
            <person name="Leong R.W."/>
            <person name="Tanaka M.M."/>
            <person name="Connor S."/>
            <person name="Zhang L."/>
        </authorList>
    </citation>
    <scope>NUCLEOTIDE SEQUENCE [LARGE SCALE GENOMIC DNA]</scope>
    <source>
        <strain evidence="9 10">P10CDO-S2</strain>
    </source>
</reference>